<dbReference type="GO" id="GO:0003677">
    <property type="term" value="F:DNA binding"/>
    <property type="evidence" value="ECO:0007669"/>
    <property type="project" value="InterPro"/>
</dbReference>
<keyword evidence="4" id="KW-1185">Reference proteome</keyword>
<dbReference type="KEGG" id="noa:BKM31_16985"/>
<dbReference type="Proteomes" id="UP000190797">
    <property type="component" value="Chromosome"/>
</dbReference>
<dbReference type="InterPro" id="IPR013762">
    <property type="entry name" value="Integrase-like_cat_sf"/>
</dbReference>
<evidence type="ECO:0000313" key="4">
    <source>
        <dbReference type="Proteomes" id="UP000190797"/>
    </source>
</evidence>
<dbReference type="GO" id="GO:0015074">
    <property type="term" value="P:DNA integration"/>
    <property type="evidence" value="ECO:0007669"/>
    <property type="project" value="InterPro"/>
</dbReference>
<accession>A0A1U9ZYD4</accession>
<keyword evidence="1" id="KW-0233">DNA recombination</keyword>
<dbReference type="PROSITE" id="PS51898">
    <property type="entry name" value="TYR_RECOMBINASE"/>
    <property type="match status" value="1"/>
</dbReference>
<dbReference type="Pfam" id="PF00589">
    <property type="entry name" value="Phage_integrase"/>
    <property type="match status" value="1"/>
</dbReference>
<dbReference type="AlphaFoldDB" id="A0A1U9ZYD4"/>
<protein>
    <recommendedName>
        <fullName evidence="2">Tyr recombinase domain-containing protein</fullName>
    </recommendedName>
</protein>
<dbReference type="EMBL" id="CP017717">
    <property type="protein sequence ID" value="AQZ62929.1"/>
    <property type="molecule type" value="Genomic_DNA"/>
</dbReference>
<dbReference type="CDD" id="cd00397">
    <property type="entry name" value="DNA_BRE_C"/>
    <property type="match status" value="1"/>
</dbReference>
<gene>
    <name evidence="3" type="ORF">BKM31_16985</name>
</gene>
<dbReference type="RefSeq" id="WP_186404733.1">
    <property type="nucleotide sequence ID" value="NZ_CP017717.1"/>
</dbReference>
<organism evidence="3 4">
    <name type="scientific">[Actinomadura] parvosata subsp. kistnae</name>
    <dbReference type="NCBI Taxonomy" id="1909395"/>
    <lineage>
        <taxon>Bacteria</taxon>
        <taxon>Bacillati</taxon>
        <taxon>Actinomycetota</taxon>
        <taxon>Actinomycetes</taxon>
        <taxon>Streptosporangiales</taxon>
        <taxon>Streptosporangiaceae</taxon>
        <taxon>Nonomuraea</taxon>
    </lineage>
</organism>
<feature type="domain" description="Tyr recombinase" evidence="2">
    <location>
        <begin position="1"/>
        <end position="88"/>
    </location>
</feature>
<proteinExistence type="predicted"/>
<evidence type="ECO:0000256" key="1">
    <source>
        <dbReference type="ARBA" id="ARBA00023172"/>
    </source>
</evidence>
<dbReference type="SUPFAM" id="SSF56349">
    <property type="entry name" value="DNA breaking-rejoining enzymes"/>
    <property type="match status" value="1"/>
</dbReference>
<dbReference type="InterPro" id="IPR002104">
    <property type="entry name" value="Integrase_catalytic"/>
</dbReference>
<dbReference type="STRING" id="1909395.BKM31_16985"/>
<name>A0A1U9ZYD4_9ACTN</name>
<dbReference type="GO" id="GO:0006310">
    <property type="term" value="P:DNA recombination"/>
    <property type="evidence" value="ECO:0007669"/>
    <property type="project" value="UniProtKB-KW"/>
</dbReference>
<evidence type="ECO:0000259" key="2">
    <source>
        <dbReference type="PROSITE" id="PS51898"/>
    </source>
</evidence>
<reference evidence="4" key="1">
    <citation type="journal article" date="2017" name="Med. Chem. Commun.">
        <title>Nonomuraea sp. ATCC 55076 harbours the largest actinomycete chromosome to date and the kistamicin biosynthetic gene cluster.</title>
        <authorList>
            <person name="Nazari B."/>
            <person name="Forneris C.C."/>
            <person name="Gibson M.I."/>
            <person name="Moon K."/>
            <person name="Schramma K.R."/>
            <person name="Seyedsayamdost M.R."/>
        </authorList>
    </citation>
    <scope>NUCLEOTIDE SEQUENCE [LARGE SCALE GENOMIC DNA]</scope>
    <source>
        <strain evidence="4">ATCC 55076</strain>
    </source>
</reference>
<sequence length="88" mass="9836">MGDSLWVGKRGPLTVDGITDVVLATSNAAPESAELKGTRPHELRHTYATRLREDGADLEQIRALLGHDSLDTTRRYFFPGELRFLKDL</sequence>
<dbReference type="InterPro" id="IPR011010">
    <property type="entry name" value="DNA_brk_join_enz"/>
</dbReference>
<dbReference type="Gene3D" id="1.10.443.10">
    <property type="entry name" value="Intergrase catalytic core"/>
    <property type="match status" value="1"/>
</dbReference>
<evidence type="ECO:0000313" key="3">
    <source>
        <dbReference type="EMBL" id="AQZ62929.1"/>
    </source>
</evidence>